<reference evidence="2" key="2">
    <citation type="submission" date="2015-03" db="UniProtKB">
        <authorList>
            <consortium name="EnsemblPlants"/>
        </authorList>
    </citation>
    <scope>IDENTIFICATION</scope>
</reference>
<evidence type="ECO:0000313" key="3">
    <source>
        <dbReference type="Proteomes" id="UP000026960"/>
    </source>
</evidence>
<reference evidence="2" key="1">
    <citation type="journal article" date="2009" name="Rice">
        <title>De Novo Next Generation Sequencing of Plant Genomes.</title>
        <authorList>
            <person name="Rounsley S."/>
            <person name="Marri P.R."/>
            <person name="Yu Y."/>
            <person name="He R."/>
            <person name="Sisneros N."/>
            <person name="Goicoechea J.L."/>
            <person name="Lee S.J."/>
            <person name="Angelova A."/>
            <person name="Kudrna D."/>
            <person name="Luo M."/>
            <person name="Affourtit J."/>
            <person name="Desany B."/>
            <person name="Knight J."/>
            <person name="Niazi F."/>
            <person name="Egholm M."/>
            <person name="Wing R.A."/>
        </authorList>
    </citation>
    <scope>NUCLEOTIDE SEQUENCE [LARGE SCALE GENOMIC DNA]</scope>
    <source>
        <strain evidence="2">cv. IRGC 105608</strain>
    </source>
</reference>
<dbReference type="PaxDb" id="65489-OBART01G37270.1"/>
<name>A0A0D3EW89_9ORYZ</name>
<feature type="compositionally biased region" description="Pro residues" evidence="1">
    <location>
        <begin position="59"/>
        <end position="73"/>
    </location>
</feature>
<keyword evidence="3" id="KW-1185">Reference proteome</keyword>
<organism evidence="2">
    <name type="scientific">Oryza barthii</name>
    <dbReference type="NCBI Taxonomy" id="65489"/>
    <lineage>
        <taxon>Eukaryota</taxon>
        <taxon>Viridiplantae</taxon>
        <taxon>Streptophyta</taxon>
        <taxon>Embryophyta</taxon>
        <taxon>Tracheophyta</taxon>
        <taxon>Spermatophyta</taxon>
        <taxon>Magnoliopsida</taxon>
        <taxon>Liliopsida</taxon>
        <taxon>Poales</taxon>
        <taxon>Poaceae</taxon>
        <taxon>BOP clade</taxon>
        <taxon>Oryzoideae</taxon>
        <taxon>Oryzeae</taxon>
        <taxon>Oryzinae</taxon>
        <taxon>Oryza</taxon>
    </lineage>
</organism>
<accession>A0A0D3EW89</accession>
<feature type="region of interest" description="Disordered" evidence="1">
    <location>
        <begin position="56"/>
        <end position="77"/>
    </location>
</feature>
<protein>
    <submittedName>
        <fullName evidence="2">Uncharacterized protein</fullName>
    </submittedName>
</protein>
<dbReference type="Gramene" id="OBART01G37270.1">
    <property type="protein sequence ID" value="OBART01G37270.1"/>
    <property type="gene ID" value="OBART01G37270"/>
</dbReference>
<evidence type="ECO:0000313" key="2">
    <source>
        <dbReference type="EnsemblPlants" id="OBART01G37270.1"/>
    </source>
</evidence>
<dbReference type="EnsemblPlants" id="OBART01G37270.1">
    <property type="protein sequence ID" value="OBART01G37270.1"/>
    <property type="gene ID" value="OBART01G37270"/>
</dbReference>
<dbReference type="HOGENOM" id="CLU_2187960_0_0_1"/>
<dbReference type="Proteomes" id="UP000026960">
    <property type="component" value="Chromosome 1"/>
</dbReference>
<feature type="region of interest" description="Disordered" evidence="1">
    <location>
        <begin position="22"/>
        <end position="41"/>
    </location>
</feature>
<evidence type="ECO:0000256" key="1">
    <source>
        <dbReference type="SAM" id="MobiDB-lite"/>
    </source>
</evidence>
<sequence>MSSAGAAALTCVSRRRRLTCVRRRRHPHLRPQASSSPCGRLRRRRAAAIACILCRGSRPPRPQPSSSPRPPQLWPSSTPAVAVAIACILNRGSRPSRPQQSSSLRSPQL</sequence>
<proteinExistence type="predicted"/>
<dbReference type="AlphaFoldDB" id="A0A0D3EW89"/>